<dbReference type="AlphaFoldDB" id="A0A5B9QH15"/>
<keyword evidence="5" id="KW-1185">Reference proteome</keyword>
<evidence type="ECO:0000256" key="3">
    <source>
        <dbReference type="SAM" id="Phobius"/>
    </source>
</evidence>
<name>A0A5B9QH15_9BACT</name>
<keyword evidence="3" id="KW-1133">Transmembrane helix</keyword>
<dbReference type="OrthoDB" id="237666at2"/>
<sequence>MGKRRYHLGVLSLAQPTITRWVYSQLSTRHWAVRGIVRPVRSIIQAKAASKLLLVVGLLVGFLGCQLVPAKSDPVANASPSSESAITLAQYESTNLSDDELKPLPVPESIAIPIPDELNSGEGQSVEYFIGIAVSSHPRVRAARARVVAASNRVPQAQSLEDPLLSNNFYPISDQALQTAAGRAGNTLSLAQKYPWPEKRWTKGAIAEREMRIAAAKLAQTELEVEEMVRLAYYELWFSDRAIEITKDNLQIAAELVKLAEARNAAGGSQQDILRAQLQVDNLDNRIIELHRQKALAQADLAALVQQPEMMGIEPTAEIDITQVPERLDALFAAAQQCSPRLRELRWAVSRNRQKQELACLGKYPDLVLGAGWQTMTETAALSPVANGHDNVNFVVGITLPIWRDRIDAAIREASAEVAASSRDFNDARDDAFRQIRRLSEQAFAADEQVRLYNQRILPRAKRALQLASAEYRGRQVDFGEVASGFTEVLMFELQVVRVQATLAGTMAQLHRAVGCEVIVDDSSRTQPKP</sequence>
<evidence type="ECO:0000256" key="1">
    <source>
        <dbReference type="ARBA" id="ARBA00007613"/>
    </source>
</evidence>
<dbReference type="EMBL" id="CP042913">
    <property type="protein sequence ID" value="QEG37219.1"/>
    <property type="molecule type" value="Genomic_DNA"/>
</dbReference>
<dbReference type="Gene3D" id="1.20.1600.10">
    <property type="entry name" value="Outer membrane efflux proteins (OEP)"/>
    <property type="match status" value="1"/>
</dbReference>
<keyword evidence="3" id="KW-0472">Membrane</keyword>
<evidence type="ECO:0000313" key="5">
    <source>
        <dbReference type="Proteomes" id="UP000323917"/>
    </source>
</evidence>
<feature type="coiled-coil region" evidence="2">
    <location>
        <begin position="273"/>
        <end position="300"/>
    </location>
</feature>
<dbReference type="InterPro" id="IPR003423">
    <property type="entry name" value="OMP_efflux"/>
</dbReference>
<dbReference type="SUPFAM" id="SSF56954">
    <property type="entry name" value="Outer membrane efflux proteins (OEP)"/>
    <property type="match status" value="1"/>
</dbReference>
<keyword evidence="2" id="KW-0175">Coiled coil</keyword>
<keyword evidence="3" id="KW-0812">Transmembrane</keyword>
<dbReference type="GO" id="GO:0015562">
    <property type="term" value="F:efflux transmembrane transporter activity"/>
    <property type="evidence" value="ECO:0007669"/>
    <property type="project" value="InterPro"/>
</dbReference>
<dbReference type="Proteomes" id="UP000323917">
    <property type="component" value="Chromosome"/>
</dbReference>
<dbReference type="Pfam" id="PF02321">
    <property type="entry name" value="OEP"/>
    <property type="match status" value="1"/>
</dbReference>
<feature type="transmembrane region" description="Helical" evidence="3">
    <location>
        <begin position="48"/>
        <end position="69"/>
    </location>
</feature>
<dbReference type="PANTHER" id="PTHR30203">
    <property type="entry name" value="OUTER MEMBRANE CATION EFFLUX PROTEIN"/>
    <property type="match status" value="1"/>
</dbReference>
<evidence type="ECO:0000256" key="2">
    <source>
        <dbReference type="SAM" id="Coils"/>
    </source>
</evidence>
<protein>
    <submittedName>
        <fullName evidence="4">Outer membrane efflux protein</fullName>
    </submittedName>
</protein>
<proteinExistence type="inferred from homology"/>
<dbReference type="KEGG" id="bgok:Pr1d_45600"/>
<reference evidence="4 5" key="1">
    <citation type="submission" date="2019-08" db="EMBL/GenBank/DDBJ databases">
        <title>Deep-cultivation of Planctomycetes and their phenomic and genomic characterization uncovers novel biology.</title>
        <authorList>
            <person name="Wiegand S."/>
            <person name="Jogler M."/>
            <person name="Boedeker C."/>
            <person name="Pinto D."/>
            <person name="Vollmers J."/>
            <person name="Rivas-Marin E."/>
            <person name="Kohn T."/>
            <person name="Peeters S.H."/>
            <person name="Heuer A."/>
            <person name="Rast P."/>
            <person name="Oberbeckmann S."/>
            <person name="Bunk B."/>
            <person name="Jeske O."/>
            <person name="Meyerdierks A."/>
            <person name="Storesund J.E."/>
            <person name="Kallscheuer N."/>
            <person name="Luecker S."/>
            <person name="Lage O.M."/>
            <person name="Pohl T."/>
            <person name="Merkel B.J."/>
            <person name="Hornburger P."/>
            <person name="Mueller R.-W."/>
            <person name="Bruemmer F."/>
            <person name="Labrenz M."/>
            <person name="Spormann A.M."/>
            <person name="Op den Camp H."/>
            <person name="Overmann J."/>
            <person name="Amann R."/>
            <person name="Jetten M.S.M."/>
            <person name="Mascher T."/>
            <person name="Medema M.H."/>
            <person name="Devos D.P."/>
            <person name="Kaster A.-K."/>
            <person name="Ovreas L."/>
            <person name="Rohde M."/>
            <person name="Galperin M.Y."/>
            <person name="Jogler C."/>
        </authorList>
    </citation>
    <scope>NUCLEOTIDE SEQUENCE [LARGE SCALE GENOMIC DNA]</scope>
    <source>
        <strain evidence="4 5">Pr1d</strain>
    </source>
</reference>
<dbReference type="PANTHER" id="PTHR30203:SF24">
    <property type="entry name" value="BLR4935 PROTEIN"/>
    <property type="match status" value="1"/>
</dbReference>
<organism evidence="4 5">
    <name type="scientific">Bythopirellula goksoeyrii</name>
    <dbReference type="NCBI Taxonomy" id="1400387"/>
    <lineage>
        <taxon>Bacteria</taxon>
        <taxon>Pseudomonadati</taxon>
        <taxon>Planctomycetota</taxon>
        <taxon>Planctomycetia</taxon>
        <taxon>Pirellulales</taxon>
        <taxon>Lacipirellulaceae</taxon>
        <taxon>Bythopirellula</taxon>
    </lineage>
</organism>
<gene>
    <name evidence="4" type="ORF">Pr1d_45600</name>
</gene>
<dbReference type="InterPro" id="IPR010131">
    <property type="entry name" value="MdtP/NodT-like"/>
</dbReference>
<evidence type="ECO:0000313" key="4">
    <source>
        <dbReference type="EMBL" id="QEG37219.1"/>
    </source>
</evidence>
<accession>A0A5B9QH15</accession>
<comment type="similarity">
    <text evidence="1">Belongs to the outer membrane factor (OMF) (TC 1.B.17) family.</text>
</comment>